<reference evidence="1" key="2">
    <citation type="submission" date="2020-09" db="EMBL/GenBank/DDBJ databases">
        <authorList>
            <person name="Sun Q."/>
            <person name="Zhou Y."/>
        </authorList>
    </citation>
    <scope>NUCLEOTIDE SEQUENCE</scope>
    <source>
        <strain evidence="1">CGMCC 1.15290</strain>
    </source>
</reference>
<dbReference type="Proteomes" id="UP000627292">
    <property type="component" value="Unassembled WGS sequence"/>
</dbReference>
<accession>A0A917ITF1</accession>
<dbReference type="AlphaFoldDB" id="A0A917ITF1"/>
<keyword evidence="2" id="KW-1185">Reference proteome</keyword>
<sequence>MAAIFYNCVLNAFFFFHPFFVSVTDLKQNTKDKTIEISSKLFIDDFEKALTAAGKAPVDLSHPADKEKTDQQIAGYFKQHFQLSVNGQKMPVSYIGYEKEGEAAWCYLQVTNAPAVIKRVDIVSDVLYKQFESQIHIFHVTAGKELKSSKITNPESRVGFDF</sequence>
<gene>
    <name evidence="1" type="ORF">GCM10011379_13120</name>
</gene>
<reference evidence="1" key="1">
    <citation type="journal article" date="2014" name="Int. J. Syst. Evol. Microbiol.">
        <title>Complete genome sequence of Corynebacterium casei LMG S-19264T (=DSM 44701T), isolated from a smear-ripened cheese.</title>
        <authorList>
            <consortium name="US DOE Joint Genome Institute (JGI-PGF)"/>
            <person name="Walter F."/>
            <person name="Albersmeier A."/>
            <person name="Kalinowski J."/>
            <person name="Ruckert C."/>
        </authorList>
    </citation>
    <scope>NUCLEOTIDE SEQUENCE</scope>
    <source>
        <strain evidence="1">CGMCC 1.15290</strain>
    </source>
</reference>
<proteinExistence type="predicted"/>
<dbReference type="RefSeq" id="WP_188951166.1">
    <property type="nucleotide sequence ID" value="NZ_BMIB01000001.1"/>
</dbReference>
<dbReference type="EMBL" id="BMIB01000001">
    <property type="protein sequence ID" value="GGH62818.1"/>
    <property type="molecule type" value="Genomic_DNA"/>
</dbReference>
<evidence type="ECO:0000313" key="1">
    <source>
        <dbReference type="EMBL" id="GGH62818.1"/>
    </source>
</evidence>
<name>A0A917ITF1_9BACT</name>
<protein>
    <submittedName>
        <fullName evidence="1">Uncharacterized protein</fullName>
    </submittedName>
</protein>
<dbReference type="Pfam" id="PF20420">
    <property type="entry name" value="DUF6702"/>
    <property type="match status" value="1"/>
</dbReference>
<comment type="caution">
    <text evidence="1">The sequence shown here is derived from an EMBL/GenBank/DDBJ whole genome shotgun (WGS) entry which is preliminary data.</text>
</comment>
<evidence type="ECO:0000313" key="2">
    <source>
        <dbReference type="Proteomes" id="UP000627292"/>
    </source>
</evidence>
<dbReference type="InterPro" id="IPR046525">
    <property type="entry name" value="DUF6702"/>
</dbReference>
<organism evidence="1 2">
    <name type="scientific">Filimonas zeae</name>
    <dbReference type="NCBI Taxonomy" id="1737353"/>
    <lineage>
        <taxon>Bacteria</taxon>
        <taxon>Pseudomonadati</taxon>
        <taxon>Bacteroidota</taxon>
        <taxon>Chitinophagia</taxon>
        <taxon>Chitinophagales</taxon>
        <taxon>Chitinophagaceae</taxon>
        <taxon>Filimonas</taxon>
    </lineage>
</organism>